<keyword evidence="1" id="KW-0539">Nucleus</keyword>
<proteinExistence type="predicted"/>
<accession>A0A397HGH7</accession>
<feature type="region of interest" description="Disordered" evidence="2">
    <location>
        <begin position="1"/>
        <end position="36"/>
    </location>
</feature>
<feature type="DNA-binding region" description="HMG box" evidence="1">
    <location>
        <begin position="34"/>
        <end position="85"/>
    </location>
</feature>
<keyword evidence="1" id="KW-0238">DNA-binding</keyword>
<protein>
    <recommendedName>
        <fullName evidence="3">HMG box domain-containing protein</fullName>
    </recommendedName>
</protein>
<sequence>MEKLSKPTSKASDKNSNPTKARQRKPRARKTKRTPRPPNAFILYIENINDLVFVAQNENLTNSEVSKEIRFQWEKLADRMKGRKRARNSTSCLKDDADTLAIAESVFAVEGRSNLKFNVCHIRYQQMNYQFILPLMNQNIYNLPIHFLYAPLTSILTEMIHNENLLSIDLRIIITNDNNDEQLSNFCSVDFLGRTYFHSNSAETDYI</sequence>
<dbReference type="GO" id="GO:0003677">
    <property type="term" value="F:DNA binding"/>
    <property type="evidence" value="ECO:0007669"/>
    <property type="project" value="UniProtKB-UniRule"/>
</dbReference>
<dbReference type="EMBL" id="PQFF01000311">
    <property type="protein sequence ID" value="RHZ62241.1"/>
    <property type="molecule type" value="Genomic_DNA"/>
</dbReference>
<dbReference type="Proteomes" id="UP000266861">
    <property type="component" value="Unassembled WGS sequence"/>
</dbReference>
<name>A0A397HGH7_9GLOM</name>
<organism evidence="4 5">
    <name type="scientific">Diversispora epigaea</name>
    <dbReference type="NCBI Taxonomy" id="1348612"/>
    <lineage>
        <taxon>Eukaryota</taxon>
        <taxon>Fungi</taxon>
        <taxon>Fungi incertae sedis</taxon>
        <taxon>Mucoromycota</taxon>
        <taxon>Glomeromycotina</taxon>
        <taxon>Glomeromycetes</taxon>
        <taxon>Diversisporales</taxon>
        <taxon>Diversisporaceae</taxon>
        <taxon>Diversispora</taxon>
    </lineage>
</organism>
<dbReference type="AlphaFoldDB" id="A0A397HGH7"/>
<dbReference type="GO" id="GO:0005634">
    <property type="term" value="C:nucleus"/>
    <property type="evidence" value="ECO:0007669"/>
    <property type="project" value="UniProtKB-UniRule"/>
</dbReference>
<dbReference type="STRING" id="1348612.A0A397HGH7"/>
<feature type="compositionally biased region" description="Basic residues" evidence="2">
    <location>
        <begin position="21"/>
        <end position="35"/>
    </location>
</feature>
<dbReference type="InterPro" id="IPR036910">
    <property type="entry name" value="HMG_box_dom_sf"/>
</dbReference>
<dbReference type="PROSITE" id="PS50118">
    <property type="entry name" value="HMG_BOX_2"/>
    <property type="match status" value="1"/>
</dbReference>
<feature type="domain" description="HMG box" evidence="3">
    <location>
        <begin position="34"/>
        <end position="85"/>
    </location>
</feature>
<evidence type="ECO:0000313" key="5">
    <source>
        <dbReference type="Proteomes" id="UP000266861"/>
    </source>
</evidence>
<feature type="compositionally biased region" description="Polar residues" evidence="2">
    <location>
        <begin position="1"/>
        <end position="17"/>
    </location>
</feature>
<evidence type="ECO:0000313" key="4">
    <source>
        <dbReference type="EMBL" id="RHZ62241.1"/>
    </source>
</evidence>
<evidence type="ECO:0000256" key="1">
    <source>
        <dbReference type="PROSITE-ProRule" id="PRU00267"/>
    </source>
</evidence>
<evidence type="ECO:0000256" key="2">
    <source>
        <dbReference type="SAM" id="MobiDB-lite"/>
    </source>
</evidence>
<dbReference type="SUPFAM" id="SSF47095">
    <property type="entry name" value="HMG-box"/>
    <property type="match status" value="1"/>
</dbReference>
<gene>
    <name evidence="4" type="ORF">Glove_341g33</name>
</gene>
<evidence type="ECO:0000259" key="3">
    <source>
        <dbReference type="PROSITE" id="PS50118"/>
    </source>
</evidence>
<dbReference type="Gene3D" id="1.10.30.10">
    <property type="entry name" value="High mobility group box domain"/>
    <property type="match status" value="1"/>
</dbReference>
<reference evidence="4 5" key="1">
    <citation type="submission" date="2018-08" db="EMBL/GenBank/DDBJ databases">
        <title>Genome and evolution of the arbuscular mycorrhizal fungus Diversispora epigaea (formerly Glomus versiforme) and its bacterial endosymbionts.</title>
        <authorList>
            <person name="Sun X."/>
            <person name="Fei Z."/>
            <person name="Harrison M."/>
        </authorList>
    </citation>
    <scope>NUCLEOTIDE SEQUENCE [LARGE SCALE GENOMIC DNA]</scope>
    <source>
        <strain evidence="4 5">IT104</strain>
    </source>
</reference>
<dbReference type="InterPro" id="IPR009071">
    <property type="entry name" value="HMG_box_dom"/>
</dbReference>
<keyword evidence="5" id="KW-1185">Reference proteome</keyword>
<comment type="caution">
    <text evidence="4">The sequence shown here is derived from an EMBL/GenBank/DDBJ whole genome shotgun (WGS) entry which is preliminary data.</text>
</comment>